<keyword evidence="4" id="KW-1185">Reference proteome</keyword>
<evidence type="ECO:0000313" key="4">
    <source>
        <dbReference type="Proteomes" id="UP000030816"/>
    </source>
</evidence>
<evidence type="ECO:0000256" key="1">
    <source>
        <dbReference type="SAM" id="MobiDB-lite"/>
    </source>
</evidence>
<evidence type="ECO:0000259" key="2">
    <source>
        <dbReference type="Pfam" id="PF26571"/>
    </source>
</evidence>
<dbReference type="STRING" id="1081103.A0A0B2WTH5"/>
<dbReference type="EMBL" id="AZHE01000005">
    <property type="protein sequence ID" value="KHN99381.1"/>
    <property type="molecule type" value="Genomic_DNA"/>
</dbReference>
<comment type="caution">
    <text evidence="3">The sequence shown here is derived from an EMBL/GenBank/DDBJ whole genome shotgun (WGS) entry which is preliminary data.</text>
</comment>
<proteinExistence type="predicted"/>
<dbReference type="HOGENOM" id="CLU_858114_0_0_1"/>
<evidence type="ECO:0000313" key="3">
    <source>
        <dbReference type="EMBL" id="KHN99381.1"/>
    </source>
</evidence>
<gene>
    <name evidence="3" type="ORF">MAM_03079</name>
</gene>
<feature type="compositionally biased region" description="Basic and acidic residues" evidence="1">
    <location>
        <begin position="57"/>
        <end position="74"/>
    </location>
</feature>
<feature type="domain" description="ARB-07466-like C-terminal" evidence="2">
    <location>
        <begin position="237"/>
        <end position="292"/>
    </location>
</feature>
<dbReference type="Pfam" id="PF26571">
    <property type="entry name" value="VldE"/>
    <property type="match status" value="1"/>
</dbReference>
<protein>
    <recommendedName>
        <fullName evidence="2">ARB-07466-like C-terminal domain-containing protein</fullName>
    </recommendedName>
</protein>
<feature type="region of interest" description="Disordered" evidence="1">
    <location>
        <begin position="57"/>
        <end position="110"/>
    </location>
</feature>
<dbReference type="Proteomes" id="UP000030816">
    <property type="component" value="Unassembled WGS sequence"/>
</dbReference>
<organism evidence="3 4">
    <name type="scientific">Metarhizium album (strain ARSEF 1941)</name>
    <dbReference type="NCBI Taxonomy" id="1081103"/>
    <lineage>
        <taxon>Eukaryota</taxon>
        <taxon>Fungi</taxon>
        <taxon>Dikarya</taxon>
        <taxon>Ascomycota</taxon>
        <taxon>Pezizomycotina</taxon>
        <taxon>Sordariomycetes</taxon>
        <taxon>Hypocreomycetidae</taxon>
        <taxon>Hypocreales</taxon>
        <taxon>Clavicipitaceae</taxon>
        <taxon>Metarhizium</taxon>
    </lineage>
</organism>
<dbReference type="RefSeq" id="XP_040680447.1">
    <property type="nucleotide sequence ID" value="XM_040821878.1"/>
</dbReference>
<accession>A0A0B2WTH5</accession>
<feature type="region of interest" description="Disordered" evidence="1">
    <location>
        <begin position="155"/>
        <end position="212"/>
    </location>
</feature>
<sequence length="324" mass="34573">MDASHLAARDGGVAPAAFIDPAIEGYARRMASSKMLIRQDAAHGEPRVRARCEAKAIRLQKGDEENPISRRRADAQPTRDAGGQPAAIQKRAAPLPPPHTHTHTHTTTTTMPTLPHLVLCLVAATALAAPNEPCYAQGGRAGVCLTEAACTAAGGTTATAPAPPPSFTSFRGPRSPPPTARTAPSAAPPPSSTPSRAASGPSAASATVRAPARRTTAAAWRLTSCALTAMAWLPTLSGKQIAEWVMRHRRPLKLKYVIWGHKIWNPTVDDEPKKWEEWRTMKDRGDITQNHWLPCPLPSSHPYACRALTVSPPQGPCPCELRGV</sequence>
<dbReference type="InterPro" id="IPR058593">
    <property type="entry name" value="ARB_07466-like_C"/>
</dbReference>
<dbReference type="GeneID" id="63737534"/>
<dbReference type="AlphaFoldDB" id="A0A0B2WTH5"/>
<reference evidence="3 4" key="1">
    <citation type="journal article" date="2014" name="Proc. Natl. Acad. Sci. U.S.A.">
        <title>Trajectory and genomic determinants of fungal-pathogen speciation and host adaptation.</title>
        <authorList>
            <person name="Hu X."/>
            <person name="Xiao G."/>
            <person name="Zheng P."/>
            <person name="Shang Y."/>
            <person name="Su Y."/>
            <person name="Zhang X."/>
            <person name="Liu X."/>
            <person name="Zhan S."/>
            <person name="St Leger R.J."/>
            <person name="Wang C."/>
        </authorList>
    </citation>
    <scope>NUCLEOTIDE SEQUENCE [LARGE SCALE GENOMIC DNA]</scope>
    <source>
        <strain evidence="3 4">ARSEF 1941</strain>
    </source>
</reference>
<name>A0A0B2WTH5_METAS</name>
<dbReference type="OrthoDB" id="2251794at2759"/>
<feature type="compositionally biased region" description="Low complexity" evidence="1">
    <location>
        <begin position="193"/>
        <end position="212"/>
    </location>
</feature>